<dbReference type="Proteomes" id="UP000199518">
    <property type="component" value="Unassembled WGS sequence"/>
</dbReference>
<dbReference type="EMBL" id="FOQD01000011">
    <property type="protein sequence ID" value="SFI63349.1"/>
    <property type="molecule type" value="Genomic_DNA"/>
</dbReference>
<accession>A0A1I3JSU9</accession>
<evidence type="ECO:0000313" key="1">
    <source>
        <dbReference type="EMBL" id="SFI63349.1"/>
    </source>
</evidence>
<organism evidence="1 2">
    <name type="scientific">Planctomicrobium piriforme</name>
    <dbReference type="NCBI Taxonomy" id="1576369"/>
    <lineage>
        <taxon>Bacteria</taxon>
        <taxon>Pseudomonadati</taxon>
        <taxon>Planctomycetota</taxon>
        <taxon>Planctomycetia</taxon>
        <taxon>Planctomycetales</taxon>
        <taxon>Planctomycetaceae</taxon>
        <taxon>Planctomicrobium</taxon>
    </lineage>
</organism>
<dbReference type="STRING" id="1576369.SAMN05421753_1112"/>
<dbReference type="RefSeq" id="WP_092051415.1">
    <property type="nucleotide sequence ID" value="NZ_FOQD01000011.1"/>
</dbReference>
<reference evidence="2" key="1">
    <citation type="submission" date="2016-10" db="EMBL/GenBank/DDBJ databases">
        <authorList>
            <person name="Varghese N."/>
            <person name="Submissions S."/>
        </authorList>
    </citation>
    <scope>NUCLEOTIDE SEQUENCE [LARGE SCALE GENOMIC DNA]</scope>
    <source>
        <strain evidence="2">DSM 26348</strain>
    </source>
</reference>
<dbReference type="OrthoDB" id="289760at2"/>
<gene>
    <name evidence="1" type="ORF">SAMN05421753_1112</name>
</gene>
<protein>
    <submittedName>
        <fullName evidence="1">Uncharacterized protein</fullName>
    </submittedName>
</protein>
<dbReference type="AlphaFoldDB" id="A0A1I3JSU9"/>
<keyword evidence="2" id="KW-1185">Reference proteome</keyword>
<proteinExistence type="predicted"/>
<name>A0A1I3JSU9_9PLAN</name>
<sequence length="117" mass="13313">MAQKFDWLKHAFAVNPHGSPPTDEQRQLVEQLAREIVRRRLTMPALAFLEMSRPLNFLGAQAMHFFAPIVTTLFDGPTYEQFAKFLERRDSIDLLCDAIENAESAASTPPKEPEPDQ</sequence>
<evidence type="ECO:0000313" key="2">
    <source>
        <dbReference type="Proteomes" id="UP000199518"/>
    </source>
</evidence>